<feature type="domain" description="Methyl-accepting transducer" evidence="11">
    <location>
        <begin position="364"/>
        <end position="600"/>
    </location>
</feature>
<dbReference type="PROSITE" id="PS50111">
    <property type="entry name" value="CHEMOTAXIS_TRANSDUC_2"/>
    <property type="match status" value="1"/>
</dbReference>
<dbReference type="GO" id="GO:0005886">
    <property type="term" value="C:plasma membrane"/>
    <property type="evidence" value="ECO:0007669"/>
    <property type="project" value="UniProtKB-SubCell"/>
</dbReference>
<dbReference type="InterPro" id="IPR004089">
    <property type="entry name" value="MCPsignal_dom"/>
</dbReference>
<evidence type="ECO:0000256" key="10">
    <source>
        <dbReference type="SAM" id="Phobius"/>
    </source>
</evidence>
<dbReference type="CDD" id="cd06225">
    <property type="entry name" value="HAMP"/>
    <property type="match status" value="1"/>
</dbReference>
<accession>A0A1E3L5V4</accession>
<dbReference type="InterPro" id="IPR029151">
    <property type="entry name" value="Sensor-like_sf"/>
</dbReference>
<dbReference type="SUPFAM" id="SSF103190">
    <property type="entry name" value="Sensory domain-like"/>
    <property type="match status" value="1"/>
</dbReference>
<evidence type="ECO:0000256" key="3">
    <source>
        <dbReference type="ARBA" id="ARBA00022500"/>
    </source>
</evidence>
<dbReference type="PROSITE" id="PS50885">
    <property type="entry name" value="HAMP"/>
    <property type="match status" value="1"/>
</dbReference>
<keyword evidence="7 9" id="KW-0807">Transducer</keyword>
<dbReference type="STRING" id="1886670.PTI45_01542"/>
<dbReference type="Gene3D" id="3.30.450.20">
    <property type="entry name" value="PAS domain"/>
    <property type="match status" value="2"/>
</dbReference>
<evidence type="ECO:0000259" key="11">
    <source>
        <dbReference type="PROSITE" id="PS50111"/>
    </source>
</evidence>
<feature type="domain" description="HAMP" evidence="12">
    <location>
        <begin position="293"/>
        <end position="345"/>
    </location>
</feature>
<keyword evidence="6 10" id="KW-0472">Membrane</keyword>
<dbReference type="Proteomes" id="UP000094578">
    <property type="component" value="Unassembled WGS sequence"/>
</dbReference>
<dbReference type="RefSeq" id="WP_069326978.1">
    <property type="nucleotide sequence ID" value="NZ_MDER01000032.1"/>
</dbReference>
<evidence type="ECO:0000259" key="12">
    <source>
        <dbReference type="PROSITE" id="PS50885"/>
    </source>
</evidence>
<dbReference type="Pfam" id="PF00672">
    <property type="entry name" value="HAMP"/>
    <property type="match status" value="1"/>
</dbReference>
<dbReference type="GO" id="GO:0006935">
    <property type="term" value="P:chemotaxis"/>
    <property type="evidence" value="ECO:0007669"/>
    <property type="project" value="UniProtKB-KW"/>
</dbReference>
<evidence type="ECO:0000256" key="8">
    <source>
        <dbReference type="ARBA" id="ARBA00029447"/>
    </source>
</evidence>
<keyword evidence="5 10" id="KW-1133">Transmembrane helix</keyword>
<evidence type="ECO:0000313" key="14">
    <source>
        <dbReference type="Proteomes" id="UP000094578"/>
    </source>
</evidence>
<keyword evidence="3" id="KW-0145">Chemotaxis</keyword>
<dbReference type="SMART" id="SM00283">
    <property type="entry name" value="MA"/>
    <property type="match status" value="1"/>
</dbReference>
<comment type="caution">
    <text evidence="13">The sequence shown here is derived from an EMBL/GenBank/DDBJ whole genome shotgun (WGS) entry which is preliminary data.</text>
</comment>
<evidence type="ECO:0000313" key="13">
    <source>
        <dbReference type="EMBL" id="ODP29033.1"/>
    </source>
</evidence>
<dbReference type="PANTHER" id="PTHR32089">
    <property type="entry name" value="METHYL-ACCEPTING CHEMOTAXIS PROTEIN MCPB"/>
    <property type="match status" value="1"/>
</dbReference>
<evidence type="ECO:0000256" key="9">
    <source>
        <dbReference type="PROSITE-ProRule" id="PRU00284"/>
    </source>
</evidence>
<feature type="transmembrane region" description="Helical" evidence="10">
    <location>
        <begin position="268"/>
        <end position="291"/>
    </location>
</feature>
<dbReference type="CDD" id="cd12912">
    <property type="entry name" value="PDC2_MCP_like"/>
    <property type="match status" value="1"/>
</dbReference>
<dbReference type="InterPro" id="IPR003660">
    <property type="entry name" value="HAMP_dom"/>
</dbReference>
<name>A0A1E3L5V4_9BACL</name>
<dbReference type="CDD" id="cd11386">
    <property type="entry name" value="MCP_signal"/>
    <property type="match status" value="1"/>
</dbReference>
<evidence type="ECO:0000256" key="5">
    <source>
        <dbReference type="ARBA" id="ARBA00022989"/>
    </source>
</evidence>
<protein>
    <submittedName>
        <fullName evidence="13">Methyl-accepting chemotaxis protein McpB</fullName>
    </submittedName>
</protein>
<dbReference type="GO" id="GO:0007165">
    <property type="term" value="P:signal transduction"/>
    <property type="evidence" value="ECO:0007669"/>
    <property type="project" value="UniProtKB-KW"/>
</dbReference>
<comment type="subcellular location">
    <subcellularLocation>
        <location evidence="1">Cell membrane</location>
        <topology evidence="1">Multi-pass membrane protein</topology>
    </subcellularLocation>
</comment>
<dbReference type="SMART" id="SM00304">
    <property type="entry name" value="HAMP"/>
    <property type="match status" value="1"/>
</dbReference>
<evidence type="ECO:0000256" key="4">
    <source>
        <dbReference type="ARBA" id="ARBA00022692"/>
    </source>
</evidence>
<dbReference type="Pfam" id="PF02743">
    <property type="entry name" value="dCache_1"/>
    <property type="match status" value="1"/>
</dbReference>
<proteinExistence type="inferred from homology"/>
<evidence type="ECO:0000256" key="7">
    <source>
        <dbReference type="ARBA" id="ARBA00023224"/>
    </source>
</evidence>
<dbReference type="PANTHER" id="PTHR32089:SF112">
    <property type="entry name" value="LYSOZYME-LIKE PROTEIN-RELATED"/>
    <property type="match status" value="1"/>
</dbReference>
<dbReference type="CDD" id="cd12914">
    <property type="entry name" value="PDC1_DGC_like"/>
    <property type="match status" value="1"/>
</dbReference>
<dbReference type="EMBL" id="MDER01000032">
    <property type="protein sequence ID" value="ODP29033.1"/>
    <property type="molecule type" value="Genomic_DNA"/>
</dbReference>
<evidence type="ECO:0000256" key="6">
    <source>
        <dbReference type="ARBA" id="ARBA00023136"/>
    </source>
</evidence>
<keyword evidence="2" id="KW-1003">Cell membrane</keyword>
<dbReference type="InterPro" id="IPR033479">
    <property type="entry name" value="dCache_1"/>
</dbReference>
<evidence type="ECO:0000256" key="1">
    <source>
        <dbReference type="ARBA" id="ARBA00004651"/>
    </source>
</evidence>
<keyword evidence="4 10" id="KW-0812">Transmembrane</keyword>
<dbReference type="Gene3D" id="1.10.287.950">
    <property type="entry name" value="Methyl-accepting chemotaxis protein"/>
    <property type="match status" value="1"/>
</dbReference>
<dbReference type="PATRIC" id="fig|1886670.3.peg.1571"/>
<sequence>MKKQLIMIMSLIALIPLLVYGTFSMISTSNKIEKDAYSMNEQNVNLVLQKTTALINSEIEMLQQLSENPEIKEYIPAQLPQVKNLLSSVGKLHPEIQAIIFTATDGQQIAKSSDGDLSNTSDRDYFKQLMATQKQVISDILVSKTTGKKIVTVAYPVFDTTNTLSGMLQVTLPLDNMSAYAKEFSTNGQTAYIADRTGTILAHPDTNSLDKDIKDTPSFQSASQGIAGTLSYGEKSDRVLVSYAKDPLTGWSIFSEKPYNLIMADSTILLRNSIIILVISLILAIIAGYIFSTRLTKPIMQLVKVTEAVANGDLTSTWDIKSKNEIGALSNALATMTNSLREMVSHLKDTSLHLASSSEQLTASAGETSNASQHIALSIQEMAEGSDRQMEYVGHTSTTVNQMADGIQGIASSAQEVASKAVMASDKVNEGDTALKAADTEINKLKFIFGELSGSVHSLNNHSETIGQIVNVIAQIAKQTNLLSLNAGIEAARAGEHGKGFSVVAKEIRNLADEASSSASQISALIDSIQSEIHTVVDRTEAGSQEVLQSISAVHTAEQSFGLIRQYVQEVTFNIQSVSDASSTLSKGTEQVIRSVHQMSDITNTSVGEIESVSAATEQQLATMEEIAASSEVLSDVAQELKRMVEKFQV</sequence>
<reference evidence="13 14" key="1">
    <citation type="submission" date="2016-08" db="EMBL/GenBank/DDBJ databases">
        <title>Genome sequencing of Paenibacillus sp. TI45-13ar, isolated from Korean traditional nuruk.</title>
        <authorList>
            <person name="Kim S.-J."/>
        </authorList>
    </citation>
    <scope>NUCLEOTIDE SEQUENCE [LARGE SCALE GENOMIC DNA]</scope>
    <source>
        <strain evidence="13 14">TI45-13ar</strain>
    </source>
</reference>
<dbReference type="AlphaFoldDB" id="A0A1E3L5V4"/>
<gene>
    <name evidence="13" type="ORF">PTI45_01542</name>
</gene>
<keyword evidence="14" id="KW-1185">Reference proteome</keyword>
<organism evidence="13 14">
    <name type="scientific">Paenibacillus nuruki</name>
    <dbReference type="NCBI Taxonomy" id="1886670"/>
    <lineage>
        <taxon>Bacteria</taxon>
        <taxon>Bacillati</taxon>
        <taxon>Bacillota</taxon>
        <taxon>Bacilli</taxon>
        <taxon>Bacillales</taxon>
        <taxon>Paenibacillaceae</taxon>
        <taxon>Paenibacillus</taxon>
    </lineage>
</organism>
<evidence type="ECO:0000256" key="2">
    <source>
        <dbReference type="ARBA" id="ARBA00022475"/>
    </source>
</evidence>
<dbReference type="Pfam" id="PF00015">
    <property type="entry name" value="MCPsignal"/>
    <property type="match status" value="1"/>
</dbReference>
<comment type="similarity">
    <text evidence="8">Belongs to the methyl-accepting chemotaxis (MCP) protein family.</text>
</comment>
<dbReference type="SUPFAM" id="SSF58104">
    <property type="entry name" value="Methyl-accepting chemotaxis protein (MCP) signaling domain"/>
    <property type="match status" value="1"/>
</dbReference>